<sequence>MLIQFFEAIRAAKIPVTIREWLDLLAALEKQVVFADIDQFYYLARTCLIKDERYYDRFDQAFAHYFNGLDDLTKALETLIPDEWLRKAFERHLSEEEKRQIQSLGGLEKLLETFKKRLEEQQERHQGGNRWIGTGGTSPFGAFGYNPEGIRVGQPGSRHRRAVKVWDQRQFKNLDGEVELGTRNIKMALRRLRKFARQGAAEELALNDTIRATAEKGGLLDIKMVPERHNTVKVLLLMDIGGTMDDHVQQCEELFAAAKSEFKHLEFFYFHNFIYEAVWQDNLRRHDDRLSSWELLRTYGADYKVIFVGDAAMSPYEIAMPGGSVEHWNEEAGSAWMERFKDKFTHIAWLNPLPESSWGYYESCQMIQEQLENNMFPMTIDGLERAMQHLVK</sequence>
<dbReference type="PANTHER" id="PTHR39338:SF7">
    <property type="entry name" value="BLL6692 PROTEIN"/>
    <property type="match status" value="1"/>
</dbReference>
<keyword evidence="2" id="KW-1185">Reference proteome</keyword>
<evidence type="ECO:0000313" key="1">
    <source>
        <dbReference type="EMBL" id="MDE1464502.1"/>
    </source>
</evidence>
<accession>A0ABT5UG92</accession>
<proteinExistence type="predicted"/>
<dbReference type="PANTHER" id="PTHR39338">
    <property type="entry name" value="BLL5662 PROTEIN-RELATED"/>
    <property type="match status" value="1"/>
</dbReference>
<dbReference type="Proteomes" id="UP001528823">
    <property type="component" value="Unassembled WGS sequence"/>
</dbReference>
<dbReference type="EMBL" id="JAPMOU010000036">
    <property type="protein sequence ID" value="MDE1464502.1"/>
    <property type="molecule type" value="Genomic_DNA"/>
</dbReference>
<gene>
    <name evidence="1" type="ORF">ORQ98_21295</name>
</gene>
<name>A0ABT5UG92_9GAMM</name>
<organism evidence="1 2">
    <name type="scientific">Spartinivicinus poritis</name>
    <dbReference type="NCBI Taxonomy" id="2994640"/>
    <lineage>
        <taxon>Bacteria</taxon>
        <taxon>Pseudomonadati</taxon>
        <taxon>Pseudomonadota</taxon>
        <taxon>Gammaproteobacteria</taxon>
        <taxon>Oceanospirillales</taxon>
        <taxon>Zooshikellaceae</taxon>
        <taxon>Spartinivicinus</taxon>
    </lineage>
</organism>
<evidence type="ECO:0000313" key="2">
    <source>
        <dbReference type="Proteomes" id="UP001528823"/>
    </source>
</evidence>
<comment type="caution">
    <text evidence="1">The sequence shown here is derived from an EMBL/GenBank/DDBJ whole genome shotgun (WGS) entry which is preliminary data.</text>
</comment>
<reference evidence="1 2" key="1">
    <citation type="submission" date="2022-11" db="EMBL/GenBank/DDBJ databases">
        <title>Spartinivicinus poritis sp. nov., isolated from scleractinian coral Porites lutea.</title>
        <authorList>
            <person name="Zhang G."/>
            <person name="Cai L."/>
            <person name="Wei Q."/>
        </authorList>
    </citation>
    <scope>NUCLEOTIDE SEQUENCE [LARGE SCALE GENOMIC DNA]</scope>
    <source>
        <strain evidence="1 2">A2-2</strain>
    </source>
</reference>
<dbReference type="RefSeq" id="WP_274690828.1">
    <property type="nucleotide sequence ID" value="NZ_JAPMOU010000036.1"/>
</dbReference>
<protein>
    <submittedName>
        <fullName evidence="1">VWA domain-containing protein</fullName>
    </submittedName>
</protein>